<dbReference type="EMBL" id="UINC01224331">
    <property type="protein sequence ID" value="SVE53907.1"/>
    <property type="molecule type" value="Genomic_DNA"/>
</dbReference>
<evidence type="ECO:0000313" key="1">
    <source>
        <dbReference type="EMBL" id="SVE53907.1"/>
    </source>
</evidence>
<reference evidence="1" key="1">
    <citation type="submission" date="2018-05" db="EMBL/GenBank/DDBJ databases">
        <authorList>
            <person name="Lanie J.A."/>
            <person name="Ng W.-L."/>
            <person name="Kazmierczak K.M."/>
            <person name="Andrzejewski T.M."/>
            <person name="Davidsen T.M."/>
            <person name="Wayne K.J."/>
            <person name="Tettelin H."/>
            <person name="Glass J.I."/>
            <person name="Rusch D."/>
            <person name="Podicherti R."/>
            <person name="Tsui H.-C.T."/>
            <person name="Winkler M.E."/>
        </authorList>
    </citation>
    <scope>NUCLEOTIDE SEQUENCE</scope>
</reference>
<organism evidence="1">
    <name type="scientific">marine metagenome</name>
    <dbReference type="NCBI Taxonomy" id="408172"/>
    <lineage>
        <taxon>unclassified sequences</taxon>
        <taxon>metagenomes</taxon>
        <taxon>ecological metagenomes</taxon>
    </lineage>
</organism>
<feature type="non-terminal residue" evidence="1">
    <location>
        <position position="59"/>
    </location>
</feature>
<accession>A0A383EAM4</accession>
<proteinExistence type="predicted"/>
<sequence length="59" mass="6964">MKNRVLNMIYSSIDIVNKDLSMKNKIKKFENSVIFENSKIDSMAFINFIISIEENIYND</sequence>
<dbReference type="AlphaFoldDB" id="A0A383EAM4"/>
<gene>
    <name evidence="1" type="ORF">METZ01_LOCUS506761</name>
</gene>
<name>A0A383EAM4_9ZZZZ</name>
<protein>
    <submittedName>
        <fullName evidence="1">Uncharacterized protein</fullName>
    </submittedName>
</protein>